<proteinExistence type="predicted"/>
<comment type="caution">
    <text evidence="1">The sequence shown here is derived from an EMBL/GenBank/DDBJ whole genome shotgun (WGS) entry which is preliminary data.</text>
</comment>
<dbReference type="EMBL" id="JAHXZJ010001119">
    <property type="protein sequence ID" value="KAH0555475.1"/>
    <property type="molecule type" value="Genomic_DNA"/>
</dbReference>
<accession>A0AAV7ITG1</accession>
<dbReference type="Proteomes" id="UP000826195">
    <property type="component" value="Unassembled WGS sequence"/>
</dbReference>
<organism evidence="1 2">
    <name type="scientific">Cotesia glomerata</name>
    <name type="common">Lepidopteran parasitic wasp</name>
    <name type="synonym">Apanteles glomeratus</name>
    <dbReference type="NCBI Taxonomy" id="32391"/>
    <lineage>
        <taxon>Eukaryota</taxon>
        <taxon>Metazoa</taxon>
        <taxon>Ecdysozoa</taxon>
        <taxon>Arthropoda</taxon>
        <taxon>Hexapoda</taxon>
        <taxon>Insecta</taxon>
        <taxon>Pterygota</taxon>
        <taxon>Neoptera</taxon>
        <taxon>Endopterygota</taxon>
        <taxon>Hymenoptera</taxon>
        <taxon>Apocrita</taxon>
        <taxon>Ichneumonoidea</taxon>
        <taxon>Braconidae</taxon>
        <taxon>Microgastrinae</taxon>
        <taxon>Cotesia</taxon>
    </lineage>
</organism>
<evidence type="ECO:0000313" key="1">
    <source>
        <dbReference type="EMBL" id="KAH0555475.1"/>
    </source>
</evidence>
<evidence type="ECO:0000313" key="2">
    <source>
        <dbReference type="Proteomes" id="UP000826195"/>
    </source>
</evidence>
<evidence type="ECO:0008006" key="3">
    <source>
        <dbReference type="Google" id="ProtNLM"/>
    </source>
</evidence>
<sequence length="120" mass="14319">MEFRRGQRAGTTRISYRGYNFHRDSRYNGVIQRYVCAARTTAERCRVKLWRYGNNEPILDGRHYHNKPTINERAEVINELRRRAMTNNDAPNMIAEAVFRRFPIARAFDMTPEAARRHIY</sequence>
<protein>
    <recommendedName>
        <fullName evidence="3">FLYWCH-type domain-containing protein</fullName>
    </recommendedName>
</protein>
<keyword evidence="2" id="KW-1185">Reference proteome</keyword>
<reference evidence="1 2" key="1">
    <citation type="journal article" date="2021" name="J. Hered.">
        <title>A chromosome-level genome assembly of the parasitoid wasp, Cotesia glomerata (Hymenoptera: Braconidae).</title>
        <authorList>
            <person name="Pinto B.J."/>
            <person name="Weis J.J."/>
            <person name="Gamble T."/>
            <person name="Ode P.J."/>
            <person name="Paul R."/>
            <person name="Zaspel J.M."/>
        </authorList>
    </citation>
    <scope>NUCLEOTIDE SEQUENCE [LARGE SCALE GENOMIC DNA]</scope>
    <source>
        <strain evidence="1">CgM1</strain>
    </source>
</reference>
<dbReference type="Gene3D" id="2.20.25.240">
    <property type="match status" value="1"/>
</dbReference>
<gene>
    <name evidence="1" type="ORF">KQX54_019204</name>
</gene>
<name>A0AAV7ITG1_COTGL</name>
<dbReference type="AlphaFoldDB" id="A0AAV7ITG1"/>